<evidence type="ECO:0000256" key="2">
    <source>
        <dbReference type="ARBA" id="ARBA00001946"/>
    </source>
</evidence>
<feature type="active site" description="Proton acceptor" evidence="10">
    <location>
        <position position="332"/>
    </location>
</feature>
<evidence type="ECO:0000256" key="1">
    <source>
        <dbReference type="ARBA" id="ARBA00000789"/>
    </source>
</evidence>
<evidence type="ECO:0000256" key="4">
    <source>
        <dbReference type="ARBA" id="ARBA00009954"/>
    </source>
</evidence>
<evidence type="ECO:0000256" key="6">
    <source>
        <dbReference type="ARBA" id="ARBA00012993"/>
    </source>
</evidence>
<dbReference type="Pfam" id="PF05034">
    <property type="entry name" value="MAAL_N"/>
    <property type="match status" value="1"/>
</dbReference>
<dbReference type="SFLD" id="SFLDS00001">
    <property type="entry name" value="Enolase"/>
    <property type="match status" value="1"/>
</dbReference>
<dbReference type="SUPFAM" id="SSF54826">
    <property type="entry name" value="Enolase N-terminal domain-like"/>
    <property type="match status" value="1"/>
</dbReference>
<dbReference type="EC" id="4.3.1.2" evidence="6"/>
<evidence type="ECO:0000256" key="8">
    <source>
        <dbReference type="ARBA" id="ARBA00022842"/>
    </source>
</evidence>
<dbReference type="NCBIfam" id="TIGR01502">
    <property type="entry name" value="B_methylAsp_ase"/>
    <property type="match status" value="1"/>
</dbReference>
<evidence type="ECO:0000256" key="9">
    <source>
        <dbReference type="ARBA" id="ARBA00023239"/>
    </source>
</evidence>
<dbReference type="InterPro" id="IPR022665">
    <property type="entry name" value="MeAsp_NH4-lyase_N"/>
</dbReference>
<dbReference type="Gene3D" id="3.20.20.120">
    <property type="entry name" value="Enolase-like C-terminal domain"/>
    <property type="match status" value="1"/>
</dbReference>
<proteinExistence type="inferred from homology"/>
<dbReference type="Proteomes" id="UP000515947">
    <property type="component" value="Chromosome"/>
</dbReference>
<dbReference type="InterPro" id="IPR036849">
    <property type="entry name" value="Enolase-like_C_sf"/>
</dbReference>
<dbReference type="InterPro" id="IPR029017">
    <property type="entry name" value="Enolase-like_N"/>
</dbReference>
<feature type="binding site" evidence="12">
    <location>
        <position position="239"/>
    </location>
    <ligand>
        <name>Mg(2+)</name>
        <dbReference type="ChEBI" id="CHEBI:18420"/>
    </ligand>
</feature>
<keyword evidence="7 12" id="KW-0479">Metal-binding</keyword>
<reference evidence="15 16" key="1">
    <citation type="submission" date="2020-08" db="EMBL/GenBank/DDBJ databases">
        <title>Genome sequence of Nocardioides mesophilus KACC 16243T.</title>
        <authorList>
            <person name="Hyun D.-W."/>
            <person name="Bae J.-W."/>
        </authorList>
    </citation>
    <scope>NUCLEOTIDE SEQUENCE [LARGE SCALE GENOMIC DNA]</scope>
    <source>
        <strain evidence="15 16">KACC 16243</strain>
    </source>
</reference>
<feature type="site" description="Transition state stabilizer" evidence="11">
    <location>
        <position position="195"/>
    </location>
</feature>
<dbReference type="GO" id="GO:0050096">
    <property type="term" value="F:methylaspartate ammonia-lyase activity"/>
    <property type="evidence" value="ECO:0007669"/>
    <property type="project" value="UniProtKB-EC"/>
</dbReference>
<evidence type="ECO:0000256" key="5">
    <source>
        <dbReference type="ARBA" id="ARBA00011738"/>
    </source>
</evidence>
<feature type="domain" description="Methylaspartate ammonia-lyase N-terminal" evidence="13">
    <location>
        <begin position="1"/>
        <end position="159"/>
    </location>
</feature>
<accession>A0A7G9RCB4</accession>
<comment type="cofactor">
    <cofactor evidence="2 12">
        <name>Mg(2+)</name>
        <dbReference type="ChEBI" id="CHEBI:18420"/>
    </cofactor>
</comment>
<comment type="pathway">
    <text evidence="3">Amino-acid degradation; L-glutamate degradation via mesaconate pathway; acetate and pyruvate from L-glutamate: step 2/4.</text>
</comment>
<dbReference type="KEGG" id="nmes:H9L09_01760"/>
<sequence>MRIRDLLTVPVRAGFFADDQAAIRAGAEHDGFGYAGAPLTPGFDAVRQAGEALSVLLVLDDGSVAHGDCAAVQYSGAGGRDPVFSALDAAREIDEHLRPVLVGAELTSFRELAGTVDAVRGTDGELLHTAVRYGVTQAVLDAVAQSRHRTMAEVVRDEYATGVELQPVPMFAQSGDDRYVNAEKMILKRVDVLPHGLVNHVATKLGARGELLEEYVAWLVARIGELRVDDGYRPRFHLDTYGTIGIAFDADLDAVADYLAGLGRLAAPYQLTVEHPVDAGSREAQVEACARLRAGLRQRGSNVWIAVDEWCNTLEDIALFVDRGAADVIHVKTPDLGGITNTVEALLLVRAAGLVAYCGGTCNETDRSAEVSAHLAMACGAGQVLAKPGMGVDEGLMIVGNEMARVCAIVGARADADHSAPDPATRRTTQ</sequence>
<evidence type="ECO:0000256" key="10">
    <source>
        <dbReference type="PIRSR" id="PIRSR017107-1"/>
    </source>
</evidence>
<evidence type="ECO:0000256" key="7">
    <source>
        <dbReference type="ARBA" id="ARBA00022723"/>
    </source>
</evidence>
<dbReference type="GO" id="GO:0046872">
    <property type="term" value="F:metal ion binding"/>
    <property type="evidence" value="ECO:0007669"/>
    <property type="project" value="UniProtKB-KW"/>
</dbReference>
<evidence type="ECO:0000259" key="13">
    <source>
        <dbReference type="Pfam" id="PF05034"/>
    </source>
</evidence>
<evidence type="ECO:0000256" key="3">
    <source>
        <dbReference type="ARBA" id="ARBA00004675"/>
    </source>
</evidence>
<dbReference type="Pfam" id="PF07476">
    <property type="entry name" value="MAAL_C"/>
    <property type="match status" value="1"/>
</dbReference>
<dbReference type="PANTHER" id="PTHR48073">
    <property type="entry name" value="O-SUCCINYLBENZOATE SYNTHASE-RELATED"/>
    <property type="match status" value="1"/>
</dbReference>
<gene>
    <name evidence="15" type="ORF">H9L09_01760</name>
</gene>
<organism evidence="15 16">
    <name type="scientific">Nocardioides mesophilus</name>
    <dbReference type="NCBI Taxonomy" id="433659"/>
    <lineage>
        <taxon>Bacteria</taxon>
        <taxon>Bacillati</taxon>
        <taxon>Actinomycetota</taxon>
        <taxon>Actinomycetes</taxon>
        <taxon>Propionibacteriales</taxon>
        <taxon>Nocardioidaceae</taxon>
        <taxon>Nocardioides</taxon>
    </lineage>
</organism>
<dbReference type="EMBL" id="CP060713">
    <property type="protein sequence ID" value="QNN53239.1"/>
    <property type="molecule type" value="Genomic_DNA"/>
</dbReference>
<dbReference type="InterPro" id="IPR022662">
    <property type="entry name" value="MeAsp_NH4-lyase_C"/>
</dbReference>
<protein>
    <recommendedName>
        <fullName evidence="6">methylaspartate ammonia-lyase</fullName>
        <ecNumber evidence="6">4.3.1.2</ecNumber>
    </recommendedName>
</protein>
<dbReference type="PANTHER" id="PTHR48073:SF2">
    <property type="entry name" value="O-SUCCINYLBENZOATE SYNTHASE"/>
    <property type="match status" value="1"/>
</dbReference>
<dbReference type="InterPro" id="IPR006395">
    <property type="entry name" value="Me_Asp_am_lyase"/>
</dbReference>
<evidence type="ECO:0000256" key="11">
    <source>
        <dbReference type="PIRSR" id="PIRSR017107-3"/>
    </source>
</evidence>
<dbReference type="UniPathway" id="UPA00561">
    <property type="reaction ID" value="UER00618"/>
</dbReference>
<keyword evidence="9 15" id="KW-0456">Lyase</keyword>
<keyword evidence="16" id="KW-1185">Reference proteome</keyword>
<evidence type="ECO:0000313" key="16">
    <source>
        <dbReference type="Proteomes" id="UP000515947"/>
    </source>
</evidence>
<evidence type="ECO:0000313" key="15">
    <source>
        <dbReference type="EMBL" id="QNN53239.1"/>
    </source>
</evidence>
<feature type="binding site" evidence="12">
    <location>
        <position position="274"/>
    </location>
    <ligand>
        <name>Mg(2+)</name>
        <dbReference type="ChEBI" id="CHEBI:18420"/>
    </ligand>
</feature>
<dbReference type="AlphaFoldDB" id="A0A7G9RCB4"/>
<keyword evidence="8 12" id="KW-0460">Magnesium</keyword>
<evidence type="ECO:0000256" key="12">
    <source>
        <dbReference type="PIRSR" id="PIRSR017107-4"/>
    </source>
</evidence>
<evidence type="ECO:0000259" key="14">
    <source>
        <dbReference type="Pfam" id="PF07476"/>
    </source>
</evidence>
<dbReference type="SFLD" id="SFLDG00151">
    <property type="entry name" value="methylaspartate_ammonia-lyase"/>
    <property type="match status" value="1"/>
</dbReference>
<dbReference type="PIRSF" id="PIRSF017107">
    <property type="entry name" value="MAL"/>
    <property type="match status" value="1"/>
</dbReference>
<comment type="similarity">
    <text evidence="4">Belongs to the methylaspartate ammonia-lyase family.</text>
</comment>
<dbReference type="GO" id="GO:0019553">
    <property type="term" value="P:L-glutamate catabolic process via L-citramalate"/>
    <property type="evidence" value="ECO:0007669"/>
    <property type="project" value="UniProtKB-UniPathway"/>
</dbReference>
<dbReference type="SFLD" id="SFLDF00007">
    <property type="entry name" value="methylaspartate_ammonia-lyase"/>
    <property type="match status" value="1"/>
</dbReference>
<name>A0A7G9RCB4_9ACTN</name>
<dbReference type="SUPFAM" id="SSF51604">
    <property type="entry name" value="Enolase C-terminal domain-like"/>
    <property type="match status" value="1"/>
</dbReference>
<comment type="catalytic activity">
    <reaction evidence="1">
        <text>(2S,3S)-3-methyl-L-aspartate = mesaconate + NH4(+)</text>
        <dbReference type="Rhea" id="RHEA:12829"/>
        <dbReference type="ChEBI" id="CHEBI:28938"/>
        <dbReference type="ChEBI" id="CHEBI:36986"/>
        <dbReference type="ChEBI" id="CHEBI:58724"/>
        <dbReference type="EC" id="4.3.1.2"/>
    </reaction>
</comment>
<comment type="subunit">
    <text evidence="5">Homodimer.</text>
</comment>
<dbReference type="Gene3D" id="3.30.390.10">
    <property type="entry name" value="Enolase-like, N-terminal domain"/>
    <property type="match status" value="1"/>
</dbReference>
<dbReference type="RefSeq" id="WP_187579081.1">
    <property type="nucleotide sequence ID" value="NZ_CP060713.1"/>
</dbReference>
<feature type="binding site" evidence="12">
    <location>
        <position position="308"/>
    </location>
    <ligand>
        <name>Mg(2+)</name>
        <dbReference type="ChEBI" id="CHEBI:18420"/>
    </ligand>
</feature>
<feature type="domain" description="Methylaspartate ammonia-lyase C-terminal" evidence="14">
    <location>
        <begin position="164"/>
        <end position="410"/>
    </location>
</feature>